<evidence type="ECO:0000313" key="1">
    <source>
        <dbReference type="EMBL" id="VDM21127.1"/>
    </source>
</evidence>
<evidence type="ECO:0000313" key="3">
    <source>
        <dbReference type="WBParaSite" id="TTAC_0000279101-mRNA-1"/>
    </source>
</evidence>
<protein>
    <submittedName>
        <fullName evidence="3">Chaperone protein DnaJ</fullName>
    </submittedName>
</protein>
<dbReference type="EMBL" id="UYWX01001493">
    <property type="protein sequence ID" value="VDM21127.1"/>
    <property type="molecule type" value="Genomic_DNA"/>
</dbReference>
<gene>
    <name evidence="1" type="ORF">TTAC_LOCUS2776</name>
</gene>
<dbReference type="Proteomes" id="UP000274429">
    <property type="component" value="Unassembled WGS sequence"/>
</dbReference>
<organism evidence="3">
    <name type="scientific">Hydatigena taeniaeformis</name>
    <name type="common">Feline tapeworm</name>
    <name type="synonym">Taenia taeniaeformis</name>
    <dbReference type="NCBI Taxonomy" id="6205"/>
    <lineage>
        <taxon>Eukaryota</taxon>
        <taxon>Metazoa</taxon>
        <taxon>Spiralia</taxon>
        <taxon>Lophotrochozoa</taxon>
        <taxon>Platyhelminthes</taxon>
        <taxon>Cestoda</taxon>
        <taxon>Eucestoda</taxon>
        <taxon>Cyclophyllidea</taxon>
        <taxon>Taeniidae</taxon>
        <taxon>Hydatigera</taxon>
    </lineage>
</organism>
<sequence length="162" mass="17526">MCASDSILAMLPTPTCNELSSKCLGHRDGLQGVAPDSLTMGSRLARRVIDLQVRGCMLHILRNPLLPIIHCTRPTPNHRLKSQRFTVGKSGPDLWQVGNATPTIPMETCEIMLVHIDSKSADVSALREDIANLRVESLRPLLSNKAEGRQSATPAVDGIAIG</sequence>
<reference evidence="3" key="1">
    <citation type="submission" date="2017-02" db="UniProtKB">
        <authorList>
            <consortium name="WormBaseParasite"/>
        </authorList>
    </citation>
    <scope>IDENTIFICATION</scope>
</reference>
<keyword evidence="2" id="KW-1185">Reference proteome</keyword>
<proteinExistence type="predicted"/>
<reference evidence="1 2" key="2">
    <citation type="submission" date="2018-11" db="EMBL/GenBank/DDBJ databases">
        <authorList>
            <consortium name="Pathogen Informatics"/>
        </authorList>
    </citation>
    <scope>NUCLEOTIDE SEQUENCE [LARGE SCALE GENOMIC DNA]</scope>
</reference>
<evidence type="ECO:0000313" key="2">
    <source>
        <dbReference type="Proteomes" id="UP000274429"/>
    </source>
</evidence>
<name>A0A0R3WPV1_HYDTA</name>
<dbReference type="AlphaFoldDB" id="A0A0R3WPV1"/>
<dbReference type="WBParaSite" id="TTAC_0000279101-mRNA-1">
    <property type="protein sequence ID" value="TTAC_0000279101-mRNA-1"/>
    <property type="gene ID" value="TTAC_0000279101"/>
</dbReference>
<accession>A0A0R3WPV1</accession>